<organism evidence="17 18">
    <name type="scientific">Rhamnusium bicolor</name>
    <dbReference type="NCBI Taxonomy" id="1586634"/>
    <lineage>
        <taxon>Eukaryota</taxon>
        <taxon>Metazoa</taxon>
        <taxon>Ecdysozoa</taxon>
        <taxon>Arthropoda</taxon>
        <taxon>Hexapoda</taxon>
        <taxon>Insecta</taxon>
        <taxon>Pterygota</taxon>
        <taxon>Neoptera</taxon>
        <taxon>Endopterygota</taxon>
        <taxon>Coleoptera</taxon>
        <taxon>Polyphaga</taxon>
        <taxon>Cucujiformia</taxon>
        <taxon>Chrysomeloidea</taxon>
        <taxon>Cerambycidae</taxon>
        <taxon>Lepturinae</taxon>
        <taxon>Rhagiini</taxon>
        <taxon>Rhamnusium</taxon>
    </lineage>
</organism>
<keyword evidence="7" id="KW-0243">Dynein</keyword>
<evidence type="ECO:0000256" key="10">
    <source>
        <dbReference type="ARBA" id="ARBA00023175"/>
    </source>
</evidence>
<keyword evidence="5" id="KW-0547">Nucleotide-binding</keyword>
<evidence type="ECO:0000256" key="2">
    <source>
        <dbReference type="ARBA" id="ARBA00022490"/>
    </source>
</evidence>
<feature type="domain" description="Dynein heavy chain coiled coil stalk" evidence="14">
    <location>
        <begin position="8"/>
        <end position="66"/>
    </location>
</feature>
<evidence type="ECO:0000256" key="8">
    <source>
        <dbReference type="ARBA" id="ARBA00023054"/>
    </source>
</evidence>
<dbReference type="Gene3D" id="6.10.140.1060">
    <property type="match status" value="1"/>
</dbReference>
<dbReference type="InterPro" id="IPR004273">
    <property type="entry name" value="Dynein_heavy_D6_P-loop"/>
</dbReference>
<feature type="domain" description="Dynein heavy chain ATP-binding dynein motor region" evidence="15">
    <location>
        <begin position="96"/>
        <end position="316"/>
    </location>
</feature>
<evidence type="ECO:0000256" key="7">
    <source>
        <dbReference type="ARBA" id="ARBA00023017"/>
    </source>
</evidence>
<evidence type="ECO:0008006" key="19">
    <source>
        <dbReference type="Google" id="ProtNLM"/>
    </source>
</evidence>
<evidence type="ECO:0000259" key="15">
    <source>
        <dbReference type="Pfam" id="PF12781"/>
    </source>
</evidence>
<feature type="non-terminal residue" evidence="17">
    <location>
        <position position="1"/>
    </location>
</feature>
<dbReference type="FunFam" id="3.40.50.300:FF:000049">
    <property type="entry name" value="Dynein, axonemal, heavy chain 5"/>
    <property type="match status" value="1"/>
</dbReference>
<dbReference type="Pfam" id="PF12777">
    <property type="entry name" value="MT"/>
    <property type="match status" value="1"/>
</dbReference>
<dbReference type="GO" id="GO:0045505">
    <property type="term" value="F:dynein intermediate chain binding"/>
    <property type="evidence" value="ECO:0007669"/>
    <property type="project" value="InterPro"/>
</dbReference>
<accession>A0AAV8ZL59</accession>
<dbReference type="InterPro" id="IPR035706">
    <property type="entry name" value="AAA_9"/>
</dbReference>
<dbReference type="Proteomes" id="UP001162156">
    <property type="component" value="Unassembled WGS sequence"/>
</dbReference>
<dbReference type="Gene3D" id="1.20.920.20">
    <property type="match status" value="1"/>
</dbReference>
<dbReference type="Gene3D" id="1.10.8.1220">
    <property type="match status" value="1"/>
</dbReference>
<reference evidence="17" key="1">
    <citation type="journal article" date="2023" name="Insect Mol. Biol.">
        <title>Genome sequencing provides insights into the evolution of gene families encoding plant cell wall-degrading enzymes in longhorned beetles.</title>
        <authorList>
            <person name="Shin N.R."/>
            <person name="Okamura Y."/>
            <person name="Kirsch R."/>
            <person name="Pauchet Y."/>
        </authorList>
    </citation>
    <scope>NUCLEOTIDE SEQUENCE</scope>
    <source>
        <strain evidence="17">RBIC_L_NR</strain>
    </source>
</reference>
<feature type="domain" description="Dynein heavy chain AAA lid" evidence="16">
    <location>
        <begin position="664"/>
        <end position="761"/>
    </location>
</feature>
<dbReference type="GO" id="GO:0005930">
    <property type="term" value="C:axoneme"/>
    <property type="evidence" value="ECO:0007669"/>
    <property type="project" value="UniProtKB-SubCell"/>
</dbReference>
<dbReference type="GO" id="GO:0005524">
    <property type="term" value="F:ATP binding"/>
    <property type="evidence" value="ECO:0007669"/>
    <property type="project" value="UniProtKB-KW"/>
</dbReference>
<keyword evidence="3" id="KW-0493">Microtubule</keyword>
<keyword evidence="12" id="KW-0966">Cell projection</keyword>
<dbReference type="GO" id="GO:0051959">
    <property type="term" value="F:dynein light intermediate chain binding"/>
    <property type="evidence" value="ECO:0007669"/>
    <property type="project" value="InterPro"/>
</dbReference>
<dbReference type="Pfam" id="PF03028">
    <property type="entry name" value="Dynein_heavy"/>
    <property type="match status" value="1"/>
</dbReference>
<keyword evidence="8" id="KW-0175">Coiled coil</keyword>
<name>A0AAV8ZL59_9CUCU</name>
<dbReference type="InterPro" id="IPR026983">
    <property type="entry name" value="DHC"/>
</dbReference>
<evidence type="ECO:0000256" key="9">
    <source>
        <dbReference type="ARBA" id="ARBA00023069"/>
    </source>
</evidence>
<keyword evidence="11" id="KW-0206">Cytoskeleton</keyword>
<proteinExistence type="predicted"/>
<dbReference type="InterPro" id="IPR042219">
    <property type="entry name" value="AAA_lid_11_sf"/>
</dbReference>
<dbReference type="EMBL" id="JANEYF010001287">
    <property type="protein sequence ID" value="KAJ8964947.1"/>
    <property type="molecule type" value="Genomic_DNA"/>
</dbReference>
<keyword evidence="4" id="KW-0677">Repeat</keyword>
<evidence type="ECO:0000256" key="3">
    <source>
        <dbReference type="ARBA" id="ARBA00022701"/>
    </source>
</evidence>
<evidence type="ECO:0000256" key="6">
    <source>
        <dbReference type="ARBA" id="ARBA00022840"/>
    </source>
</evidence>
<dbReference type="InterPro" id="IPR041658">
    <property type="entry name" value="AAA_lid_11"/>
</dbReference>
<evidence type="ECO:0000256" key="5">
    <source>
        <dbReference type="ARBA" id="ARBA00022741"/>
    </source>
</evidence>
<evidence type="ECO:0000256" key="1">
    <source>
        <dbReference type="ARBA" id="ARBA00004430"/>
    </source>
</evidence>
<dbReference type="InterPro" id="IPR024743">
    <property type="entry name" value="Dynein_HC_stalk"/>
</dbReference>
<keyword evidence="9" id="KW-0969">Cilium</keyword>
<keyword evidence="18" id="KW-1185">Reference proteome</keyword>
<keyword evidence="6" id="KW-0067">ATP-binding</keyword>
<evidence type="ECO:0000259" key="16">
    <source>
        <dbReference type="Pfam" id="PF18198"/>
    </source>
</evidence>
<dbReference type="PANTHER" id="PTHR22878:SF68">
    <property type="entry name" value="DYNEIN HEAVY CHAIN 6, AXONEMAL-LIKE"/>
    <property type="match status" value="1"/>
</dbReference>
<dbReference type="Pfam" id="PF18198">
    <property type="entry name" value="AAA_lid_11"/>
    <property type="match status" value="1"/>
</dbReference>
<dbReference type="FunFam" id="3.40.50.300:FF:000153">
    <property type="entry name" value="Dynein axonemal heavy chain 1"/>
    <property type="match status" value="1"/>
</dbReference>
<dbReference type="Pfam" id="PF12781">
    <property type="entry name" value="AAA_9"/>
    <property type="match status" value="1"/>
</dbReference>
<evidence type="ECO:0000313" key="18">
    <source>
        <dbReference type="Proteomes" id="UP001162156"/>
    </source>
</evidence>
<dbReference type="GO" id="GO:0007018">
    <property type="term" value="P:microtubule-based movement"/>
    <property type="evidence" value="ECO:0007669"/>
    <property type="project" value="InterPro"/>
</dbReference>
<keyword evidence="10" id="KW-0505">Motor protein</keyword>
<dbReference type="Gene3D" id="1.10.8.720">
    <property type="entry name" value="Region D6 of dynein motor"/>
    <property type="match status" value="1"/>
</dbReference>
<evidence type="ECO:0000313" key="17">
    <source>
        <dbReference type="EMBL" id="KAJ8964947.1"/>
    </source>
</evidence>
<comment type="subcellular location">
    <subcellularLocation>
        <location evidence="1">Cytoplasm</location>
        <location evidence="1">Cytoskeleton</location>
        <location evidence="1">Cilium axoneme</location>
    </subcellularLocation>
</comment>
<gene>
    <name evidence="17" type="ORF">NQ314_004502</name>
</gene>
<dbReference type="GO" id="GO:0005874">
    <property type="term" value="C:microtubule"/>
    <property type="evidence" value="ECO:0007669"/>
    <property type="project" value="UniProtKB-KW"/>
</dbReference>
<dbReference type="GO" id="GO:0030286">
    <property type="term" value="C:dynein complex"/>
    <property type="evidence" value="ECO:0007669"/>
    <property type="project" value="UniProtKB-KW"/>
</dbReference>
<comment type="caution">
    <text evidence="17">The sequence shown here is derived from an EMBL/GenBank/DDBJ whole genome shotgun (WGS) entry which is preliminary data.</text>
</comment>
<evidence type="ECO:0000256" key="4">
    <source>
        <dbReference type="ARBA" id="ARBA00022737"/>
    </source>
</evidence>
<dbReference type="GO" id="GO:0008569">
    <property type="term" value="F:minus-end-directed microtubule motor activity"/>
    <property type="evidence" value="ECO:0007669"/>
    <property type="project" value="InterPro"/>
</dbReference>
<keyword evidence="2" id="KW-0963">Cytoplasm</keyword>
<dbReference type="PANTHER" id="PTHR22878">
    <property type="entry name" value="DYNEIN HEAVY CHAIN 6, AXONEMAL-LIKE-RELATED"/>
    <property type="match status" value="1"/>
</dbReference>
<evidence type="ECO:0000256" key="12">
    <source>
        <dbReference type="ARBA" id="ARBA00023273"/>
    </source>
</evidence>
<dbReference type="Gene3D" id="3.40.50.300">
    <property type="entry name" value="P-loop containing nucleotide triphosphate hydrolases"/>
    <property type="match status" value="2"/>
</dbReference>
<dbReference type="InterPro" id="IPR027417">
    <property type="entry name" value="P-loop_NTPase"/>
</dbReference>
<evidence type="ECO:0000259" key="14">
    <source>
        <dbReference type="Pfam" id="PF12777"/>
    </source>
</evidence>
<sequence length="769" mass="87767">AELLKLKLERAATLVDCLSGERQRWEDTVTDLDRRFDFLPGDCLLATAFVSYLGPFVTNYREDMMSIWQAEAVNLEVVYSRDFNVINFLSDPTTIREWNIQGLPADSFSTENGIIVTHGSRWPLVIDPQCQAQKWIKAMEAKNHLEVIDLGMKGYMGVVEKAVLMGLPVLLQNILETIDPSLNPVLGKAIVKQGGMNLIKLDDKMVTYNDNFKFFITTKLTNPHYPPEISTKTTLVNFAVKEQGLEAQLLGIVVRKEKPQLEEQKDLLVTTIAKGKRTLLELESELLRLLNETRGSLLEDAELFNTLQTSKAISEAVKKSLEVSEKTEVQIDTAREGYRPCAKRAAILFFVLNDMGRIDPMYQFALDSYILLFINSINRSPKAVHLNERIAALNEYHTYSVYNSNIFLLAWLNELAWDNVTELDKLPGFHGVIDSFEQYARDWYNWYINTEPESLPLIGEWEGVCNEFQKMLFVRSLRQDRVSFSITNFIVNQLGPQFVEPPVLDIKAVLEESVPQTPLIFVLSPGVDPTGALIQLAEVSDMTSNFQSISLGQGQAPIATKLIQTGAKEGHWVFLANCHLSLSWMPKLDKIIELLQSGEVHSKFRIWLSSSPAPEFPISILQAGIKMTTEPPKVLYFGLKANLKRLYQLITEDQFVSCQYPEKYKKLLFGLCFFHSILLERKKFQQLGWNVVYSFNDSDFLVSENLLTIYLNEYQDTPWDALKYLIAGVSYGGHVTDDWDRRLLGTYINQYFCEDALNVAYFRYPHIIL</sequence>
<evidence type="ECO:0000256" key="11">
    <source>
        <dbReference type="ARBA" id="ARBA00023212"/>
    </source>
</evidence>
<evidence type="ECO:0000259" key="13">
    <source>
        <dbReference type="Pfam" id="PF03028"/>
    </source>
</evidence>
<protein>
    <recommendedName>
        <fullName evidence="19">Dynein heavy chain</fullName>
    </recommendedName>
</protein>
<feature type="domain" description="Dynein heavy chain region D6 P-loop" evidence="13">
    <location>
        <begin position="515"/>
        <end position="628"/>
    </location>
</feature>
<dbReference type="AlphaFoldDB" id="A0AAV8ZL59"/>